<feature type="domain" description="FAD-binding" evidence="6">
    <location>
        <begin position="10"/>
        <end position="348"/>
    </location>
</feature>
<name>A0A0D2B731_9EURO</name>
<keyword evidence="2" id="KW-0285">Flavoprotein</keyword>
<dbReference type="VEuPathDB" id="FungiDB:PV07_00269"/>
<dbReference type="GeneID" id="27339463"/>
<dbReference type="InterPro" id="IPR036188">
    <property type="entry name" value="FAD/NAD-bd_sf"/>
</dbReference>
<keyword evidence="3" id="KW-0274">FAD</keyword>
<dbReference type="GO" id="GO:0071949">
    <property type="term" value="F:FAD binding"/>
    <property type="evidence" value="ECO:0007669"/>
    <property type="project" value="InterPro"/>
</dbReference>
<dbReference type="Pfam" id="PF01494">
    <property type="entry name" value="FAD_binding_3"/>
    <property type="match status" value="1"/>
</dbReference>
<dbReference type="SUPFAM" id="SSF54373">
    <property type="entry name" value="FAD-linked reductases, C-terminal domain"/>
    <property type="match status" value="1"/>
</dbReference>
<dbReference type="OrthoDB" id="9993796at2759"/>
<dbReference type="PANTHER" id="PTHR13789">
    <property type="entry name" value="MONOOXYGENASE"/>
    <property type="match status" value="1"/>
</dbReference>
<dbReference type="SUPFAM" id="SSF51905">
    <property type="entry name" value="FAD/NAD(P)-binding domain"/>
    <property type="match status" value="1"/>
</dbReference>
<proteinExistence type="inferred from homology"/>
<evidence type="ECO:0000256" key="5">
    <source>
        <dbReference type="ARBA" id="ARBA00023033"/>
    </source>
</evidence>
<dbReference type="AlphaFoldDB" id="A0A0D2B731"/>
<dbReference type="PANTHER" id="PTHR13789:SF215">
    <property type="entry name" value="FAD-BINDING DOMAIN-CONTAINING PROTEIN-RELATED"/>
    <property type="match status" value="1"/>
</dbReference>
<keyword evidence="8" id="KW-1185">Reference proteome</keyword>
<sequence>MGSITLPISLQVIVVGGGISGLSAAIALRRAGHHVTVYEKYSADADAGAGIVVGANAVKVLRQWGLDLEGAGMLKYKAGYILEGKTLERLDFVYGEGSHVNDEKSNGEPSYMATRSDLRSMLRREVERDAPGQGTIEIRYAMEVLDYDPEVPAVRFADEGWKAADWVVACDGIKSKAARIVSGGENPPKATGMSAFRMLIPDEKLAVVKEKFRQDHLIQEKFDKNNGTIWFVRGKDKQLVVWWTCRFGTIQAFDMLMPDNENYASSEDWTARCNKQVLLDEVGHWHPLFQEIFRAADEDPLLWKVCSRAPLDTLHKGKLSMLGDALHPMPPFRGQGGSQSIEDAGALEMIATYITDKADLPKRLEILDRVRVPRYSCAQIVSTIRQDEANMEERYIEVLNQCRKWFEGEDQSHLKSRAAFQQWLLSYDVREAAQRAVSTAT</sequence>
<dbReference type="GO" id="GO:0004497">
    <property type="term" value="F:monooxygenase activity"/>
    <property type="evidence" value="ECO:0007669"/>
    <property type="project" value="UniProtKB-KW"/>
</dbReference>
<evidence type="ECO:0000256" key="3">
    <source>
        <dbReference type="ARBA" id="ARBA00022827"/>
    </source>
</evidence>
<gene>
    <name evidence="7" type="ORF">PV07_00269</name>
</gene>
<evidence type="ECO:0000256" key="4">
    <source>
        <dbReference type="ARBA" id="ARBA00023002"/>
    </source>
</evidence>
<evidence type="ECO:0000256" key="1">
    <source>
        <dbReference type="ARBA" id="ARBA00007992"/>
    </source>
</evidence>
<dbReference type="EMBL" id="KN847040">
    <property type="protein sequence ID" value="KIW33417.1"/>
    <property type="molecule type" value="Genomic_DNA"/>
</dbReference>
<organism evidence="7 8">
    <name type="scientific">Cladophialophora immunda</name>
    <dbReference type="NCBI Taxonomy" id="569365"/>
    <lineage>
        <taxon>Eukaryota</taxon>
        <taxon>Fungi</taxon>
        <taxon>Dikarya</taxon>
        <taxon>Ascomycota</taxon>
        <taxon>Pezizomycotina</taxon>
        <taxon>Eurotiomycetes</taxon>
        <taxon>Chaetothyriomycetidae</taxon>
        <taxon>Chaetothyriales</taxon>
        <taxon>Herpotrichiellaceae</taxon>
        <taxon>Cladophialophora</taxon>
    </lineage>
</organism>
<reference evidence="7 8" key="1">
    <citation type="submission" date="2015-01" db="EMBL/GenBank/DDBJ databases">
        <title>The Genome Sequence of Cladophialophora immunda CBS83496.</title>
        <authorList>
            <consortium name="The Broad Institute Genomics Platform"/>
            <person name="Cuomo C."/>
            <person name="de Hoog S."/>
            <person name="Gorbushina A."/>
            <person name="Stielow B."/>
            <person name="Teixiera M."/>
            <person name="Abouelleil A."/>
            <person name="Chapman S.B."/>
            <person name="Priest M."/>
            <person name="Young S.K."/>
            <person name="Wortman J."/>
            <person name="Nusbaum C."/>
            <person name="Birren B."/>
        </authorList>
    </citation>
    <scope>NUCLEOTIDE SEQUENCE [LARGE SCALE GENOMIC DNA]</scope>
    <source>
        <strain evidence="7 8">CBS 83496</strain>
    </source>
</reference>
<evidence type="ECO:0000313" key="7">
    <source>
        <dbReference type="EMBL" id="KIW33417.1"/>
    </source>
</evidence>
<dbReference type="STRING" id="569365.A0A0D2B731"/>
<dbReference type="Gene3D" id="3.50.50.60">
    <property type="entry name" value="FAD/NAD(P)-binding domain"/>
    <property type="match status" value="1"/>
</dbReference>
<dbReference type="RefSeq" id="XP_016253633.1">
    <property type="nucleotide sequence ID" value="XM_016386705.1"/>
</dbReference>
<dbReference type="InterPro" id="IPR050493">
    <property type="entry name" value="FAD-dep_Monooxygenase_BioMet"/>
</dbReference>
<keyword evidence="5" id="KW-0503">Monooxygenase</keyword>
<dbReference type="InterPro" id="IPR002938">
    <property type="entry name" value="FAD-bd"/>
</dbReference>
<protein>
    <recommendedName>
        <fullName evidence="6">FAD-binding domain-containing protein</fullName>
    </recommendedName>
</protein>
<evidence type="ECO:0000313" key="8">
    <source>
        <dbReference type="Proteomes" id="UP000054466"/>
    </source>
</evidence>
<accession>A0A0D2B731</accession>
<dbReference type="PRINTS" id="PR00420">
    <property type="entry name" value="RNGMNOXGNASE"/>
</dbReference>
<evidence type="ECO:0000256" key="2">
    <source>
        <dbReference type="ARBA" id="ARBA00022630"/>
    </source>
</evidence>
<comment type="similarity">
    <text evidence="1">Belongs to the paxM FAD-dependent monooxygenase family.</text>
</comment>
<keyword evidence="4" id="KW-0560">Oxidoreductase</keyword>
<evidence type="ECO:0000259" key="6">
    <source>
        <dbReference type="Pfam" id="PF01494"/>
    </source>
</evidence>
<dbReference type="Proteomes" id="UP000054466">
    <property type="component" value="Unassembled WGS sequence"/>
</dbReference>
<dbReference type="HOGENOM" id="CLU_009665_19_0_1"/>